<keyword evidence="13 14" id="KW-0472">Membrane</keyword>
<gene>
    <name evidence="17" type="ORF">SAMN05428946_1134</name>
</gene>
<dbReference type="SUPFAM" id="SSF55874">
    <property type="entry name" value="ATPase domain of HSP90 chaperone/DNA topoisomerase II/histidine kinase"/>
    <property type="match status" value="1"/>
</dbReference>
<dbReference type="InterPro" id="IPR003660">
    <property type="entry name" value="HAMP_dom"/>
</dbReference>
<protein>
    <recommendedName>
        <fullName evidence="3">histidine kinase</fullName>
        <ecNumber evidence="3">2.7.13.3</ecNumber>
    </recommendedName>
</protein>
<dbReference type="InterPro" id="IPR003594">
    <property type="entry name" value="HATPase_dom"/>
</dbReference>
<evidence type="ECO:0000256" key="9">
    <source>
        <dbReference type="ARBA" id="ARBA00022777"/>
    </source>
</evidence>
<dbReference type="InterPro" id="IPR050398">
    <property type="entry name" value="HssS/ArlS-like"/>
</dbReference>
<dbReference type="PROSITE" id="PS50109">
    <property type="entry name" value="HIS_KIN"/>
    <property type="match status" value="1"/>
</dbReference>
<sequence>MKKGKWTQVIWVLLAAFSLFSLAMLIDAGPRIIGKSYENTEEFKSDTRFFMDNIGPYVLNPLDPEKAKKEIRVSPDEIEAHRYEYGDLDEQIESIRMQYEDRIAKTEDKDEKAALAEERERKMDDIRKNFSDDEHVAKKIQVEKSKAIDQYMYRLADNKISFNETTRAFAYELTDTATGETFKRGNIQESTAYQWDFNEENGYLEAASIAPDVDYSEEVRQMVPNETKTYEGIVMLPASAMKAGATGRTDGYSDLASGYFTFKAEQTVYTLLWIAGLIGFVLMLTVFKFRPDAWAWPALSARVDRLPVDVAVVIAGVTAFVGVGCLDVVKYRFVTTVGQPGNYYWLPETLFLIGLYVLALAGVVYMAVYLYRRFKEPGRFIRDLDGAYVRKVAEDAQKFFLNRKIGTQMLFLLSVIFLAGVGFGGVLVMPHLIAVWLPLFIFVALPVLLFMIRRTGYLNRIIDSASRLASGQYAEEVPVRGRSPFARHAADLNKLREGVELSMSEQARSERLKTELITNVSHDLRTPLTSIITYTDLLKNPELSQEERAEYVGVLDRKSQRLKTLIDDLFDVSKMATGNVELVRRRLDLVELVRQAIAEHNEEIQASGLEFRTNLAEGPLTASVDGQKWWRVIDNLLMNTLKYSMPGTRVYISLDAVPGPTPVSPPDIRFSIKNVSRYELGDNADELFERFKRGDASRHTDGSGLGLAIAQSIVDLHGGQMAIDLDGDLFKVTVTVPGL</sequence>
<proteinExistence type="predicted"/>
<dbReference type="InterPro" id="IPR036640">
    <property type="entry name" value="ABC1_TM_sf"/>
</dbReference>
<evidence type="ECO:0000256" key="10">
    <source>
        <dbReference type="ARBA" id="ARBA00022840"/>
    </source>
</evidence>
<evidence type="ECO:0000256" key="5">
    <source>
        <dbReference type="ARBA" id="ARBA00022553"/>
    </source>
</evidence>
<keyword evidence="18" id="KW-1185">Reference proteome</keyword>
<evidence type="ECO:0000313" key="17">
    <source>
        <dbReference type="EMBL" id="SIT75105.1"/>
    </source>
</evidence>
<dbReference type="InterPro" id="IPR005467">
    <property type="entry name" value="His_kinase_dom"/>
</dbReference>
<dbReference type="Gene3D" id="1.10.287.130">
    <property type="match status" value="1"/>
</dbReference>
<dbReference type="GO" id="GO:0000155">
    <property type="term" value="F:phosphorelay sensor kinase activity"/>
    <property type="evidence" value="ECO:0007669"/>
    <property type="project" value="InterPro"/>
</dbReference>
<dbReference type="SUPFAM" id="SSF47384">
    <property type="entry name" value="Homodimeric domain of signal transducing histidine kinase"/>
    <property type="match status" value="1"/>
</dbReference>
<evidence type="ECO:0000313" key="18">
    <source>
        <dbReference type="Proteomes" id="UP000187550"/>
    </source>
</evidence>
<evidence type="ECO:0000256" key="8">
    <source>
        <dbReference type="ARBA" id="ARBA00022741"/>
    </source>
</evidence>
<dbReference type="RefSeq" id="WP_076757340.1">
    <property type="nucleotide sequence ID" value="NZ_FTPL01000001.1"/>
</dbReference>
<evidence type="ECO:0000259" key="16">
    <source>
        <dbReference type="PROSITE" id="PS50885"/>
    </source>
</evidence>
<keyword evidence="11 14" id="KW-1133">Transmembrane helix</keyword>
<evidence type="ECO:0000256" key="4">
    <source>
        <dbReference type="ARBA" id="ARBA00022475"/>
    </source>
</evidence>
<dbReference type="SUPFAM" id="SSF90123">
    <property type="entry name" value="ABC transporter transmembrane region"/>
    <property type="match status" value="1"/>
</dbReference>
<dbReference type="InterPro" id="IPR036890">
    <property type="entry name" value="HATPase_C_sf"/>
</dbReference>
<keyword evidence="12" id="KW-0902">Two-component regulatory system</keyword>
<evidence type="ECO:0000256" key="3">
    <source>
        <dbReference type="ARBA" id="ARBA00012438"/>
    </source>
</evidence>
<dbReference type="OrthoDB" id="9792991at2"/>
<feature type="transmembrane region" description="Helical" evidence="14">
    <location>
        <begin position="308"/>
        <end position="329"/>
    </location>
</feature>
<evidence type="ECO:0000256" key="14">
    <source>
        <dbReference type="SAM" id="Phobius"/>
    </source>
</evidence>
<keyword evidence="10" id="KW-0067">ATP-binding</keyword>
<dbReference type="CDD" id="cd00082">
    <property type="entry name" value="HisKA"/>
    <property type="match status" value="1"/>
</dbReference>
<dbReference type="AlphaFoldDB" id="A0A1U7PIP6"/>
<dbReference type="Pfam" id="PF02518">
    <property type="entry name" value="HATPase_c"/>
    <property type="match status" value="1"/>
</dbReference>
<evidence type="ECO:0000256" key="13">
    <source>
        <dbReference type="ARBA" id="ARBA00023136"/>
    </source>
</evidence>
<comment type="subcellular location">
    <subcellularLocation>
        <location evidence="2">Cell membrane</location>
        <topology evidence="2">Multi-pass membrane protein</topology>
    </subcellularLocation>
</comment>
<keyword evidence="9 17" id="KW-0418">Kinase</keyword>
<name>A0A1U7PIP6_9BACI</name>
<feature type="transmembrane region" description="Helical" evidence="14">
    <location>
        <begin position="268"/>
        <end position="287"/>
    </location>
</feature>
<dbReference type="InterPro" id="IPR004358">
    <property type="entry name" value="Sig_transdc_His_kin-like_C"/>
</dbReference>
<dbReference type="InterPro" id="IPR036097">
    <property type="entry name" value="HisK_dim/P_sf"/>
</dbReference>
<keyword evidence="4" id="KW-1003">Cell membrane</keyword>
<keyword evidence="6" id="KW-0808">Transferase</keyword>
<dbReference type="STRING" id="550447.SAMN05428946_1134"/>
<dbReference type="EC" id="2.7.13.3" evidence="3"/>
<comment type="catalytic activity">
    <reaction evidence="1">
        <text>ATP + protein L-histidine = ADP + protein N-phospho-L-histidine.</text>
        <dbReference type="EC" id="2.7.13.3"/>
    </reaction>
</comment>
<keyword evidence="5" id="KW-0597">Phosphoprotein</keyword>
<dbReference type="FunFam" id="1.10.287.130:FF:000008">
    <property type="entry name" value="Two-component sensor histidine kinase"/>
    <property type="match status" value="1"/>
</dbReference>
<dbReference type="PANTHER" id="PTHR45528:SF1">
    <property type="entry name" value="SENSOR HISTIDINE KINASE CPXA"/>
    <property type="match status" value="1"/>
</dbReference>
<dbReference type="EMBL" id="FTPL01000001">
    <property type="protein sequence ID" value="SIT75105.1"/>
    <property type="molecule type" value="Genomic_DNA"/>
</dbReference>
<dbReference type="GO" id="GO:0005524">
    <property type="term" value="F:ATP binding"/>
    <property type="evidence" value="ECO:0007669"/>
    <property type="project" value="UniProtKB-KW"/>
</dbReference>
<organism evidence="17 18">
    <name type="scientific">Edaphobacillus lindanitolerans</name>
    <dbReference type="NCBI Taxonomy" id="550447"/>
    <lineage>
        <taxon>Bacteria</taxon>
        <taxon>Bacillati</taxon>
        <taxon>Bacillota</taxon>
        <taxon>Bacilli</taxon>
        <taxon>Bacillales</taxon>
        <taxon>Bacillaceae</taxon>
        <taxon>Edaphobacillus</taxon>
    </lineage>
</organism>
<dbReference type="Gene3D" id="3.30.565.10">
    <property type="entry name" value="Histidine kinase-like ATPase, C-terminal domain"/>
    <property type="match status" value="1"/>
</dbReference>
<feature type="transmembrane region" description="Helical" evidence="14">
    <location>
        <begin position="409"/>
        <end position="427"/>
    </location>
</feature>
<dbReference type="SMART" id="SM00388">
    <property type="entry name" value="HisKA"/>
    <property type="match status" value="1"/>
</dbReference>
<evidence type="ECO:0000256" key="12">
    <source>
        <dbReference type="ARBA" id="ARBA00023012"/>
    </source>
</evidence>
<dbReference type="Pfam" id="PF00512">
    <property type="entry name" value="HisKA"/>
    <property type="match status" value="1"/>
</dbReference>
<evidence type="ECO:0000256" key="6">
    <source>
        <dbReference type="ARBA" id="ARBA00022679"/>
    </source>
</evidence>
<dbReference type="InterPro" id="IPR003661">
    <property type="entry name" value="HisK_dim/P_dom"/>
</dbReference>
<feature type="domain" description="HAMP" evidence="16">
    <location>
        <begin position="452"/>
        <end position="504"/>
    </location>
</feature>
<evidence type="ECO:0000256" key="1">
    <source>
        <dbReference type="ARBA" id="ARBA00000085"/>
    </source>
</evidence>
<dbReference type="PRINTS" id="PR00344">
    <property type="entry name" value="BCTRLSENSOR"/>
</dbReference>
<dbReference type="PANTHER" id="PTHR45528">
    <property type="entry name" value="SENSOR HISTIDINE KINASE CPXA"/>
    <property type="match status" value="1"/>
</dbReference>
<dbReference type="PROSITE" id="PS50885">
    <property type="entry name" value="HAMP"/>
    <property type="match status" value="1"/>
</dbReference>
<evidence type="ECO:0000256" key="7">
    <source>
        <dbReference type="ARBA" id="ARBA00022692"/>
    </source>
</evidence>
<evidence type="ECO:0000256" key="11">
    <source>
        <dbReference type="ARBA" id="ARBA00022989"/>
    </source>
</evidence>
<feature type="transmembrane region" description="Helical" evidence="14">
    <location>
        <begin position="349"/>
        <end position="371"/>
    </location>
</feature>
<dbReference type="Proteomes" id="UP000187550">
    <property type="component" value="Unassembled WGS sequence"/>
</dbReference>
<evidence type="ECO:0000259" key="15">
    <source>
        <dbReference type="PROSITE" id="PS50109"/>
    </source>
</evidence>
<dbReference type="SMART" id="SM00387">
    <property type="entry name" value="HATPase_c"/>
    <property type="match status" value="1"/>
</dbReference>
<feature type="transmembrane region" description="Helical" evidence="14">
    <location>
        <begin position="433"/>
        <end position="452"/>
    </location>
</feature>
<keyword evidence="7 14" id="KW-0812">Transmembrane</keyword>
<feature type="domain" description="Histidine kinase" evidence="15">
    <location>
        <begin position="519"/>
        <end position="739"/>
    </location>
</feature>
<reference evidence="18" key="1">
    <citation type="submission" date="2017-01" db="EMBL/GenBank/DDBJ databases">
        <authorList>
            <person name="Varghese N."/>
            <person name="Submissions S."/>
        </authorList>
    </citation>
    <scope>NUCLEOTIDE SEQUENCE [LARGE SCALE GENOMIC DNA]</scope>
    <source>
        <strain evidence="18">MNA4</strain>
    </source>
</reference>
<evidence type="ECO:0000256" key="2">
    <source>
        <dbReference type="ARBA" id="ARBA00004651"/>
    </source>
</evidence>
<keyword evidence="8" id="KW-0547">Nucleotide-binding</keyword>
<accession>A0A1U7PIP6</accession>
<dbReference type="GO" id="GO:0005886">
    <property type="term" value="C:plasma membrane"/>
    <property type="evidence" value="ECO:0007669"/>
    <property type="project" value="UniProtKB-SubCell"/>
</dbReference>